<comment type="caution">
    <text evidence="5">The sequence shown here is derived from an EMBL/GenBank/DDBJ whole genome shotgun (WGS) entry which is preliminary data.</text>
</comment>
<dbReference type="GO" id="GO:0017004">
    <property type="term" value="P:cytochrome complex assembly"/>
    <property type="evidence" value="ECO:0007669"/>
    <property type="project" value="UniProtKB-KW"/>
</dbReference>
<sequence length="185" mass="21141">MNNTKKLILIVVSLILLFVIVKFGYGYLSGKYMPIENNKENSSAEKRKAPDFEVYNENGEAIKLSDFKGKKPVVVNIWASWCGPCKAEMPYFQEAMKKYGEDVEIFMVNLTDGERETKEKAINYLKENNLDMKILFDEKLSATNAYVVQSIPRTIFIDIDGNIVKDNIGLIEESILINNIKKLIN</sequence>
<dbReference type="InterPro" id="IPR013766">
    <property type="entry name" value="Thioredoxin_domain"/>
</dbReference>
<comment type="subcellular location">
    <subcellularLocation>
        <location evidence="1">Cell envelope</location>
    </subcellularLocation>
</comment>
<dbReference type="PROSITE" id="PS51352">
    <property type="entry name" value="THIOREDOXIN_2"/>
    <property type="match status" value="1"/>
</dbReference>
<protein>
    <submittedName>
        <fullName evidence="5">Thiol-disulfide oxidoreductase ResA</fullName>
    </submittedName>
</protein>
<dbReference type="PANTHER" id="PTHR42852">
    <property type="entry name" value="THIOL:DISULFIDE INTERCHANGE PROTEIN DSBE"/>
    <property type="match status" value="1"/>
</dbReference>
<evidence type="ECO:0000313" key="5">
    <source>
        <dbReference type="EMBL" id="MPM10748.1"/>
    </source>
</evidence>
<feature type="transmembrane region" description="Helical" evidence="3">
    <location>
        <begin position="7"/>
        <end position="28"/>
    </location>
</feature>
<dbReference type="SUPFAM" id="SSF52833">
    <property type="entry name" value="Thioredoxin-like"/>
    <property type="match status" value="1"/>
</dbReference>
<dbReference type="InterPro" id="IPR017937">
    <property type="entry name" value="Thioredoxin_CS"/>
</dbReference>
<keyword evidence="3" id="KW-0472">Membrane</keyword>
<evidence type="ECO:0000256" key="1">
    <source>
        <dbReference type="ARBA" id="ARBA00004196"/>
    </source>
</evidence>
<reference evidence="5" key="1">
    <citation type="submission" date="2019-08" db="EMBL/GenBank/DDBJ databases">
        <authorList>
            <person name="Kucharzyk K."/>
            <person name="Murdoch R.W."/>
            <person name="Higgins S."/>
            <person name="Loffler F."/>
        </authorList>
    </citation>
    <scope>NUCLEOTIDE SEQUENCE</scope>
</reference>
<dbReference type="GO" id="GO:0016491">
    <property type="term" value="F:oxidoreductase activity"/>
    <property type="evidence" value="ECO:0007669"/>
    <property type="project" value="InterPro"/>
</dbReference>
<dbReference type="Pfam" id="PF08534">
    <property type="entry name" value="Redoxin"/>
    <property type="match status" value="1"/>
</dbReference>
<evidence type="ECO:0000259" key="4">
    <source>
        <dbReference type="PROSITE" id="PS51352"/>
    </source>
</evidence>
<evidence type="ECO:0000256" key="3">
    <source>
        <dbReference type="SAM" id="Phobius"/>
    </source>
</evidence>
<keyword evidence="2" id="KW-0201">Cytochrome c-type biogenesis</keyword>
<accession>A0A644X4M2</accession>
<dbReference type="CDD" id="cd02966">
    <property type="entry name" value="TlpA_like_family"/>
    <property type="match status" value="1"/>
</dbReference>
<keyword evidence="3" id="KW-0812">Transmembrane</keyword>
<gene>
    <name evidence="5" type="primary">resA_50</name>
    <name evidence="5" type="ORF">SDC9_57082</name>
</gene>
<dbReference type="PANTHER" id="PTHR42852:SF17">
    <property type="entry name" value="THIOREDOXIN-LIKE PROTEIN HI_1115"/>
    <property type="match status" value="1"/>
</dbReference>
<evidence type="ECO:0000256" key="2">
    <source>
        <dbReference type="ARBA" id="ARBA00022748"/>
    </source>
</evidence>
<dbReference type="AlphaFoldDB" id="A0A644X4M2"/>
<dbReference type="InterPro" id="IPR050553">
    <property type="entry name" value="Thioredoxin_ResA/DsbE_sf"/>
</dbReference>
<organism evidence="5">
    <name type="scientific">bioreactor metagenome</name>
    <dbReference type="NCBI Taxonomy" id="1076179"/>
    <lineage>
        <taxon>unclassified sequences</taxon>
        <taxon>metagenomes</taxon>
        <taxon>ecological metagenomes</taxon>
    </lineage>
</organism>
<feature type="domain" description="Thioredoxin" evidence="4">
    <location>
        <begin position="43"/>
        <end position="185"/>
    </location>
</feature>
<dbReference type="GO" id="GO:0030313">
    <property type="term" value="C:cell envelope"/>
    <property type="evidence" value="ECO:0007669"/>
    <property type="project" value="UniProtKB-SubCell"/>
</dbReference>
<keyword evidence="3" id="KW-1133">Transmembrane helix</keyword>
<dbReference type="InterPro" id="IPR036249">
    <property type="entry name" value="Thioredoxin-like_sf"/>
</dbReference>
<dbReference type="EMBL" id="VSSQ01001737">
    <property type="protein sequence ID" value="MPM10748.1"/>
    <property type="molecule type" value="Genomic_DNA"/>
</dbReference>
<dbReference type="PROSITE" id="PS00194">
    <property type="entry name" value="THIOREDOXIN_1"/>
    <property type="match status" value="1"/>
</dbReference>
<name>A0A644X4M2_9ZZZZ</name>
<proteinExistence type="predicted"/>
<dbReference type="InterPro" id="IPR013740">
    <property type="entry name" value="Redoxin"/>
</dbReference>
<dbReference type="Gene3D" id="3.40.30.10">
    <property type="entry name" value="Glutaredoxin"/>
    <property type="match status" value="1"/>
</dbReference>